<protein>
    <recommendedName>
        <fullName evidence="10">Stress-associated endoplasmic reticulum protein 1</fullName>
    </recommendedName>
    <alternativeName>
        <fullName evidence="11">Ribosome-attached membrane protein 4</fullName>
    </alternativeName>
</protein>
<evidence type="ECO:0000256" key="5">
    <source>
        <dbReference type="ARBA" id="ARBA00022989"/>
    </source>
</evidence>
<comment type="similarity">
    <text evidence="2">Belongs to the RAMP4 family.</text>
</comment>
<dbReference type="GeneTree" id="ENSGT00940000161729"/>
<keyword evidence="3" id="KW-0812">Transmembrane</keyword>
<reference evidence="13" key="1">
    <citation type="submission" date="2015-11" db="EMBL/GenBank/DDBJ databases">
        <authorList>
            <consortium name="International Coturnix japonica Genome Analysis Consortium"/>
            <person name="Warren W."/>
            <person name="Burt D.W."/>
            <person name="Antin P.B."/>
            <person name="Lanford R."/>
            <person name="Gros J."/>
            <person name="Wilson R.K."/>
        </authorList>
    </citation>
    <scope>NUCLEOTIDE SEQUENCE [LARGE SCALE GENOMIC DNA]</scope>
</reference>
<dbReference type="GO" id="GO:0030968">
    <property type="term" value="P:endoplasmic reticulum unfolded protein response"/>
    <property type="evidence" value="ECO:0007669"/>
    <property type="project" value="TreeGrafter"/>
</dbReference>
<evidence type="ECO:0000256" key="1">
    <source>
        <dbReference type="ARBA" id="ARBA00004389"/>
    </source>
</evidence>
<evidence type="ECO:0000256" key="7">
    <source>
        <dbReference type="ARBA" id="ARBA00023230"/>
    </source>
</evidence>
<keyword evidence="14" id="KW-1185">Reference proteome</keyword>
<feature type="region of interest" description="Disordered" evidence="12">
    <location>
        <begin position="1"/>
        <end position="169"/>
    </location>
</feature>
<evidence type="ECO:0000256" key="6">
    <source>
        <dbReference type="ARBA" id="ARBA00023136"/>
    </source>
</evidence>
<dbReference type="Pfam" id="PF06624">
    <property type="entry name" value="RAMP4"/>
    <property type="match status" value="1"/>
</dbReference>
<dbReference type="PANTHER" id="PTHR15601">
    <property type="entry name" value="STRESS ASSOCIATED ENDOPLASMIC RETICULUM PROTEIN SERP1/RAMP4"/>
    <property type="match status" value="1"/>
</dbReference>
<evidence type="ECO:0000256" key="9">
    <source>
        <dbReference type="ARBA" id="ARBA00038831"/>
    </source>
</evidence>
<reference evidence="13" key="3">
    <citation type="submission" date="2025-09" db="UniProtKB">
        <authorList>
            <consortium name="Ensembl"/>
        </authorList>
    </citation>
    <scope>IDENTIFICATION</scope>
</reference>
<dbReference type="Ensembl" id="ENSCJPT00005032406.1">
    <property type="protein sequence ID" value="ENSCJPP00005023679.1"/>
    <property type="gene ID" value="ENSCJPG00005018744.1"/>
</dbReference>
<keyword evidence="4" id="KW-0256">Endoplasmic reticulum</keyword>
<sequence>MKGGTWNGNSSRQRAAPGGTGRHRAHPIALLGAHPAPLGSAPPARSLPQAAPRSAPGGIPQHTEDPAHPGRARFPPASSGAGGAMLAAVPLPGERPRARPRDRHVARCERRRRSRDAERPLPPPAPEAVPAGAAGWRRAAPRASTSGGRRRAVLTRRTERSGTGTERNGNNMVAKQRIRMANEKHSKNITQRGNVAKTARSAPEDKASVGPWLLALFIFVVCGSGEHREPRDPGEPCPPLPPLTPVVLQPSSRSSRASVWGCEPPAAFQALRRHSDVPAVPQCLEQHHVHSNKVLLLSPNRGPAYSATHPPCSRDVSDCWPWVPGPVPAVSSAPGSV</sequence>
<accession>A0A8C2YFZ1</accession>
<keyword evidence="7" id="KW-0834">Unfolded protein response</keyword>
<keyword evidence="6" id="KW-0472">Membrane</keyword>
<dbReference type="AlphaFoldDB" id="A0A8C2YFZ1"/>
<feature type="compositionally biased region" description="Basic and acidic residues" evidence="12">
    <location>
        <begin position="94"/>
        <end position="108"/>
    </location>
</feature>
<evidence type="ECO:0000256" key="4">
    <source>
        <dbReference type="ARBA" id="ARBA00022824"/>
    </source>
</evidence>
<evidence type="ECO:0000256" key="8">
    <source>
        <dbReference type="ARBA" id="ARBA00037157"/>
    </source>
</evidence>
<reference evidence="13" key="2">
    <citation type="submission" date="2025-08" db="UniProtKB">
        <authorList>
            <consortium name="Ensembl"/>
        </authorList>
    </citation>
    <scope>IDENTIFICATION</scope>
</reference>
<proteinExistence type="inferred from homology"/>
<dbReference type="GO" id="GO:0005789">
    <property type="term" value="C:endoplasmic reticulum membrane"/>
    <property type="evidence" value="ECO:0007669"/>
    <property type="project" value="UniProtKB-SubCell"/>
</dbReference>
<evidence type="ECO:0000313" key="13">
    <source>
        <dbReference type="Ensembl" id="ENSCJPP00005023679.1"/>
    </source>
</evidence>
<evidence type="ECO:0000256" key="3">
    <source>
        <dbReference type="ARBA" id="ARBA00022692"/>
    </source>
</evidence>
<comment type="subunit">
    <text evidence="9">Interacts with SEC61B, SEC61A1 and the SEC61 complex. Interacts with CANX.</text>
</comment>
<comment type="function">
    <text evidence="8">Interacts with target proteins during their translocation into the lumen of the endoplasmic reticulum. Protects unfolded target proteins against degradation during ER stress. May facilitate glycosylation of target proteins after termination of ER stress. May modulate the use of N-glycosylation sites on target proteins.</text>
</comment>
<keyword evidence="5" id="KW-1133">Transmembrane helix</keyword>
<evidence type="ECO:0000256" key="12">
    <source>
        <dbReference type="SAM" id="MobiDB-lite"/>
    </source>
</evidence>
<evidence type="ECO:0000256" key="2">
    <source>
        <dbReference type="ARBA" id="ARBA00005500"/>
    </source>
</evidence>
<evidence type="ECO:0000256" key="10">
    <source>
        <dbReference type="ARBA" id="ARBA00039323"/>
    </source>
</evidence>
<evidence type="ECO:0000256" key="11">
    <source>
        <dbReference type="ARBA" id="ARBA00041433"/>
    </source>
</evidence>
<evidence type="ECO:0000313" key="14">
    <source>
        <dbReference type="Proteomes" id="UP000694412"/>
    </source>
</evidence>
<comment type="subcellular location">
    <subcellularLocation>
        <location evidence="1">Endoplasmic reticulum membrane</location>
        <topology evidence="1">Single-pass membrane protein</topology>
    </subcellularLocation>
</comment>
<organism evidence="13 14">
    <name type="scientific">Coturnix japonica</name>
    <name type="common">Japanese quail</name>
    <name type="synonym">Coturnix coturnix japonica</name>
    <dbReference type="NCBI Taxonomy" id="93934"/>
    <lineage>
        <taxon>Eukaryota</taxon>
        <taxon>Metazoa</taxon>
        <taxon>Chordata</taxon>
        <taxon>Craniata</taxon>
        <taxon>Vertebrata</taxon>
        <taxon>Euteleostomi</taxon>
        <taxon>Archelosauria</taxon>
        <taxon>Archosauria</taxon>
        <taxon>Dinosauria</taxon>
        <taxon>Saurischia</taxon>
        <taxon>Theropoda</taxon>
        <taxon>Coelurosauria</taxon>
        <taxon>Aves</taxon>
        <taxon>Neognathae</taxon>
        <taxon>Galloanserae</taxon>
        <taxon>Galliformes</taxon>
        <taxon>Phasianidae</taxon>
        <taxon>Perdicinae</taxon>
        <taxon>Coturnix</taxon>
    </lineage>
</organism>
<dbReference type="Proteomes" id="UP000694412">
    <property type="component" value="Chromosome 9"/>
</dbReference>
<feature type="compositionally biased region" description="Low complexity" evidence="12">
    <location>
        <begin position="128"/>
        <end position="143"/>
    </location>
</feature>
<dbReference type="PANTHER" id="PTHR15601:SF14">
    <property type="entry name" value="STRESS-ASSOCIATED ENDOPLASMIC RETICULUM PROTEIN 1"/>
    <property type="match status" value="1"/>
</dbReference>
<name>A0A8C2YFZ1_COTJA</name>
<dbReference type="InterPro" id="IPR010580">
    <property type="entry name" value="ER_stress-assoc"/>
</dbReference>